<comment type="catalytic activity">
    <reaction evidence="10">
        <text>L-alpha-aminoacyl-L-arginine(out) = L-alpha-aminoacyl-L-arginine(in)</text>
        <dbReference type="Rhea" id="RHEA:79367"/>
        <dbReference type="ChEBI" id="CHEBI:229968"/>
    </reaction>
</comment>
<evidence type="ECO:0000256" key="5">
    <source>
        <dbReference type="ARBA" id="ARBA00022989"/>
    </source>
</evidence>
<evidence type="ECO:0000256" key="25">
    <source>
        <dbReference type="SAM" id="Phobius"/>
    </source>
</evidence>
<evidence type="ECO:0000256" key="14">
    <source>
        <dbReference type="ARBA" id="ARBA00044898"/>
    </source>
</evidence>
<comment type="catalytic activity">
    <reaction evidence="16">
        <text>L-lysyl-L-lysine(out) = L-lysyl-L-lysine(in)</text>
        <dbReference type="Rhea" id="RHEA:79403"/>
        <dbReference type="ChEBI" id="CHEBI:229956"/>
    </reaction>
</comment>
<dbReference type="Proteomes" id="UP000245870">
    <property type="component" value="Unassembled WGS sequence"/>
</dbReference>
<evidence type="ECO:0000256" key="19">
    <source>
        <dbReference type="ARBA" id="ARBA00044919"/>
    </source>
</evidence>
<comment type="catalytic activity">
    <reaction evidence="12">
        <text>L-lysyl-L-alpha-amino acid(out) = L-lysyl-L-alpha-amino acid(in)</text>
        <dbReference type="Rhea" id="RHEA:79387"/>
        <dbReference type="ChEBI" id="CHEBI:229965"/>
    </reaction>
</comment>
<evidence type="ECO:0000256" key="15">
    <source>
        <dbReference type="ARBA" id="ARBA00044899"/>
    </source>
</evidence>
<evidence type="ECO:0000256" key="17">
    <source>
        <dbReference type="ARBA" id="ARBA00044903"/>
    </source>
</evidence>
<feature type="transmembrane region" description="Helical" evidence="25">
    <location>
        <begin position="332"/>
        <end position="352"/>
    </location>
</feature>
<evidence type="ECO:0000256" key="2">
    <source>
        <dbReference type="ARBA" id="ARBA00008335"/>
    </source>
</evidence>
<comment type="catalytic activity">
    <reaction evidence="20">
        <text>L-lysyl-glycine(out) = L-lysyl-glycine(in)</text>
        <dbReference type="Rhea" id="RHEA:79407"/>
        <dbReference type="ChEBI" id="CHEBI:191202"/>
    </reaction>
</comment>
<evidence type="ECO:0000256" key="9">
    <source>
        <dbReference type="ARBA" id="ARBA00044878"/>
    </source>
</evidence>
<dbReference type="GO" id="GO:0005765">
    <property type="term" value="C:lysosomal membrane"/>
    <property type="evidence" value="ECO:0007669"/>
    <property type="project" value="UniProtKB-SubCell"/>
</dbReference>
<dbReference type="SUPFAM" id="SSF103473">
    <property type="entry name" value="MFS general substrate transporter"/>
    <property type="match status" value="1"/>
</dbReference>
<gene>
    <name evidence="27" type="ORF">C7379_1027</name>
</gene>
<evidence type="ECO:0000256" key="23">
    <source>
        <dbReference type="ARBA" id="ARBA00045709"/>
    </source>
</evidence>
<dbReference type="InterPro" id="IPR036259">
    <property type="entry name" value="MFS_trans_sf"/>
</dbReference>
<feature type="transmembrane region" description="Helical" evidence="25">
    <location>
        <begin position="359"/>
        <end position="378"/>
    </location>
</feature>
<evidence type="ECO:0000256" key="8">
    <source>
        <dbReference type="ARBA" id="ARBA00044876"/>
    </source>
</evidence>
<keyword evidence="6 25" id="KW-0472">Membrane</keyword>
<feature type="transmembrane region" description="Helical" evidence="25">
    <location>
        <begin position="44"/>
        <end position="67"/>
    </location>
</feature>
<feature type="transmembrane region" description="Helical" evidence="25">
    <location>
        <begin position="118"/>
        <end position="138"/>
    </location>
</feature>
<evidence type="ECO:0000256" key="7">
    <source>
        <dbReference type="ARBA" id="ARBA00023228"/>
    </source>
</evidence>
<evidence type="ECO:0000313" key="28">
    <source>
        <dbReference type="Proteomes" id="UP000245870"/>
    </source>
</evidence>
<comment type="catalytic activity">
    <reaction evidence="14">
        <text>L-aspartyl-L-lysine(out) = L-aspartyl-L-lysine(in)</text>
        <dbReference type="Rhea" id="RHEA:79411"/>
        <dbReference type="ChEBI" id="CHEBI:229953"/>
    </reaction>
</comment>
<feature type="transmembrane region" description="Helical" evidence="25">
    <location>
        <begin position="417"/>
        <end position="440"/>
    </location>
</feature>
<evidence type="ECO:0000256" key="24">
    <source>
        <dbReference type="ARBA" id="ARBA00046376"/>
    </source>
</evidence>
<organism evidence="27 28">
    <name type="scientific">Hallella colorans</name>
    <dbReference type="NCBI Taxonomy" id="1703337"/>
    <lineage>
        <taxon>Bacteria</taxon>
        <taxon>Pseudomonadati</taxon>
        <taxon>Bacteroidota</taxon>
        <taxon>Bacteroidia</taxon>
        <taxon>Bacteroidales</taxon>
        <taxon>Prevotellaceae</taxon>
        <taxon>Hallella</taxon>
    </lineage>
</organism>
<evidence type="ECO:0000256" key="13">
    <source>
        <dbReference type="ARBA" id="ARBA00044893"/>
    </source>
</evidence>
<evidence type="ECO:0000256" key="3">
    <source>
        <dbReference type="ARBA" id="ARBA00022448"/>
    </source>
</evidence>
<comment type="subunit">
    <text evidence="24">Homodimer. Interacts with lysosomal protein GLMP (via lumenal domain); the interaction starts while both proteins are still in the endoplasmic reticulum and is required for stabilization of MFSD1 in lysosomes but has no direct effect on its targeting to lysosomes or transporter activity.</text>
</comment>
<evidence type="ECO:0000256" key="21">
    <source>
        <dbReference type="ARBA" id="ARBA00044985"/>
    </source>
</evidence>
<reference evidence="27 28" key="1">
    <citation type="submission" date="2018-05" db="EMBL/GenBank/DDBJ databases">
        <title>Genomic Encyclopedia of Type Strains, Phase IV (KMG-IV): sequencing the most valuable type-strain genomes for metagenomic binning, comparative biology and taxonomic classification.</title>
        <authorList>
            <person name="Goeker M."/>
        </authorList>
    </citation>
    <scope>NUCLEOTIDE SEQUENCE [LARGE SCALE GENOMIC DNA]</scope>
    <source>
        <strain evidence="27 28">DSM 100333</strain>
    </source>
</reference>
<dbReference type="InterPro" id="IPR011701">
    <property type="entry name" value="MFS"/>
</dbReference>
<dbReference type="Gene3D" id="1.20.1250.20">
    <property type="entry name" value="MFS general substrate transporter like domains"/>
    <property type="match status" value="2"/>
</dbReference>
<evidence type="ECO:0000313" key="27">
    <source>
        <dbReference type="EMBL" id="PVX58489.1"/>
    </source>
</evidence>
<dbReference type="PANTHER" id="PTHR23512:SF3">
    <property type="entry name" value="MAJOR FACILITATOR SUPERFAMILY DOMAIN-CONTAINING PROTEIN 1"/>
    <property type="match status" value="1"/>
</dbReference>
<comment type="catalytic activity">
    <reaction evidence="11">
        <text>L-alpha-aminoacyl-L-histidine(out) = L-alpha-aminoacyl-L-histidine(in)</text>
        <dbReference type="Rhea" id="RHEA:79375"/>
        <dbReference type="ChEBI" id="CHEBI:229967"/>
    </reaction>
</comment>
<accession>A0A2U0ULG8</accession>
<dbReference type="Pfam" id="PF07690">
    <property type="entry name" value="MFS_1"/>
    <property type="match status" value="1"/>
</dbReference>
<evidence type="ECO:0000256" key="16">
    <source>
        <dbReference type="ARBA" id="ARBA00044900"/>
    </source>
</evidence>
<comment type="catalytic activity">
    <reaction evidence="13">
        <text>L-alpha-aminoacyl-L-lysine(out) = L-alpha-aminoacyl-L-lysine(in)</text>
        <dbReference type="Rhea" id="RHEA:79383"/>
        <dbReference type="ChEBI" id="CHEBI:229966"/>
    </reaction>
</comment>
<evidence type="ECO:0000256" key="12">
    <source>
        <dbReference type="ARBA" id="ARBA00044891"/>
    </source>
</evidence>
<comment type="function">
    <text evidence="23">Lysosomal dipeptide uniporter that selectively exports lysine, arginine or histidine-containing dipeptides with a net positive charge from the lysosome lumen into the cytosol. Could play a role in a specific type of protein O-glycosylation indirectly regulating macrophages migration and tissue invasion. Also essential for liver homeostasis.</text>
</comment>
<feature type="domain" description="Major facilitator superfamily (MFS) profile" evidence="26">
    <location>
        <begin position="294"/>
        <end position="491"/>
    </location>
</feature>
<feature type="transmembrane region" description="Helical" evidence="25">
    <location>
        <begin position="384"/>
        <end position="405"/>
    </location>
</feature>
<comment type="catalytic activity">
    <reaction evidence="19">
        <text>L-alanyl-L-lysine(out) = L-alanyl-L-lysine(in)</text>
        <dbReference type="Rhea" id="RHEA:79415"/>
        <dbReference type="ChEBI" id="CHEBI:192470"/>
    </reaction>
</comment>
<keyword evidence="28" id="KW-1185">Reference proteome</keyword>
<feature type="transmembrane region" description="Helical" evidence="25">
    <location>
        <begin position="293"/>
        <end position="312"/>
    </location>
</feature>
<evidence type="ECO:0000256" key="1">
    <source>
        <dbReference type="ARBA" id="ARBA00004155"/>
    </source>
</evidence>
<comment type="catalytic activity">
    <reaction evidence="17">
        <text>L-arginyl-glycine(out) = L-arginyl-glycine(in)</text>
        <dbReference type="Rhea" id="RHEA:79391"/>
        <dbReference type="ChEBI" id="CHEBI:229955"/>
    </reaction>
</comment>
<dbReference type="PANTHER" id="PTHR23512">
    <property type="entry name" value="MAJOR FACILITATOR SUPERFAMILY DOMAIN-CONTAINING PROTEIN 1"/>
    <property type="match status" value="1"/>
</dbReference>
<evidence type="ECO:0000256" key="4">
    <source>
        <dbReference type="ARBA" id="ARBA00022692"/>
    </source>
</evidence>
<feature type="transmembrane region" description="Helical" evidence="25">
    <location>
        <begin position="163"/>
        <end position="187"/>
    </location>
</feature>
<evidence type="ECO:0000256" key="22">
    <source>
        <dbReference type="ARBA" id="ARBA00045018"/>
    </source>
</evidence>
<evidence type="ECO:0000256" key="10">
    <source>
        <dbReference type="ARBA" id="ARBA00044881"/>
    </source>
</evidence>
<dbReference type="PROSITE" id="PS50850">
    <property type="entry name" value="MFS"/>
    <property type="match status" value="1"/>
</dbReference>
<comment type="catalytic activity">
    <reaction evidence="15">
        <text>L-arginyl-L-alpha-amino acid(out) = L-arginyl-L-alpha-amino acid(in)</text>
        <dbReference type="Rhea" id="RHEA:79371"/>
        <dbReference type="ChEBI" id="CHEBI:84315"/>
    </reaction>
</comment>
<name>A0A2U0ULG8_9BACT</name>
<dbReference type="InterPro" id="IPR052187">
    <property type="entry name" value="MFSD1"/>
</dbReference>
<feature type="transmembrane region" description="Helical" evidence="25">
    <location>
        <begin position="234"/>
        <end position="254"/>
    </location>
</feature>
<dbReference type="InterPro" id="IPR020846">
    <property type="entry name" value="MFS_dom"/>
</dbReference>
<comment type="caution">
    <text evidence="27">The sequence shown here is derived from an EMBL/GenBank/DDBJ whole genome shotgun (WGS) entry which is preliminary data.</text>
</comment>
<feature type="transmembrane region" description="Helical" evidence="25">
    <location>
        <begin position="452"/>
        <end position="474"/>
    </location>
</feature>
<dbReference type="EMBL" id="QENY01000002">
    <property type="protein sequence ID" value="PVX58489.1"/>
    <property type="molecule type" value="Genomic_DNA"/>
</dbReference>
<comment type="subcellular location">
    <subcellularLocation>
        <location evidence="1">Lysosome membrane</location>
        <topology evidence="1">Multi-pass membrane protein</topology>
    </subcellularLocation>
</comment>
<sequence length="491" mass="53827">MVFFYSSKDTAKTVSRDRYINYHDMNKTRTAIPTLPSASKAKRWLALFLVATVMMAGYVFWDIISPISTSLRLPASEGGMGWSQAEYGFYAGSYSFFNVFLFMLFIGGVILDKCGVIFTGLLATGAMFLGATINYYAISHVSPDITVSATFTLFGLIPEQIKLQVIVASIGFALFGVGCDITGITVSKIITQWFTGYELASAMGIQMAMARLGTASALSFSPMIAQAWGLSMPILVGAIILAIALALFIAYCFMHRDLNRKLSAFRHKKADGLQNLDDGFHLRDISQVLRNPGFWLIALVCVFFYSSLRPFMKFATDLMVNKYGVTETTAGWIVAVIPYGTIVLTPLFGALYDRWGKGITLIFVGCSILTLCHIVLALPMIHDTWFAIVAMILIGISFSLVPSALWPSVPKIVPIKYLGSAYSIIYYIQNIGLALVPMLIGKVNDADPSYTTGLVIFCAFGSATILATIILYAVDRKYNYGLQQANIISSK</sequence>
<evidence type="ECO:0000256" key="6">
    <source>
        <dbReference type="ARBA" id="ARBA00023136"/>
    </source>
</evidence>
<evidence type="ECO:0000259" key="26">
    <source>
        <dbReference type="PROSITE" id="PS50850"/>
    </source>
</evidence>
<proteinExistence type="inferred from homology"/>
<keyword evidence="5 25" id="KW-1133">Transmembrane helix</keyword>
<keyword evidence="4 25" id="KW-0812">Transmembrane</keyword>
<protein>
    <recommendedName>
        <fullName evidence="21">Lysosomal dipeptide transporter MFSD1</fullName>
    </recommendedName>
    <alternativeName>
        <fullName evidence="22">Major facilitator superfamily domain-containing protein 1</fullName>
    </alternativeName>
</protein>
<comment type="catalytic activity">
    <reaction evidence="8">
        <text>L-lysyl-L-alanine(out) = L-lysyl-L-alanine(in)</text>
        <dbReference type="Rhea" id="RHEA:79399"/>
        <dbReference type="ChEBI" id="CHEBI:229954"/>
    </reaction>
</comment>
<comment type="similarity">
    <text evidence="2">Belongs to the major facilitator superfamily.</text>
</comment>
<comment type="catalytic activity">
    <reaction evidence="18">
        <text>L-histidyl-L-alpha-amino acid(out) = L-histidyl-L-alpha-amino acid(in)</text>
        <dbReference type="Rhea" id="RHEA:79379"/>
        <dbReference type="ChEBI" id="CHEBI:229964"/>
    </reaction>
</comment>
<dbReference type="GO" id="GO:0022857">
    <property type="term" value="F:transmembrane transporter activity"/>
    <property type="evidence" value="ECO:0007669"/>
    <property type="project" value="InterPro"/>
</dbReference>
<evidence type="ECO:0000256" key="20">
    <source>
        <dbReference type="ARBA" id="ARBA00044924"/>
    </source>
</evidence>
<dbReference type="AlphaFoldDB" id="A0A2U0ULG8"/>
<evidence type="ECO:0000256" key="18">
    <source>
        <dbReference type="ARBA" id="ARBA00044912"/>
    </source>
</evidence>
<keyword evidence="3" id="KW-0813">Transport</keyword>
<evidence type="ECO:0000256" key="11">
    <source>
        <dbReference type="ARBA" id="ARBA00044884"/>
    </source>
</evidence>
<comment type="catalytic activity">
    <reaction evidence="9">
        <text>L-histidyl-glycine(out) = L-histidyl-glycine(in)</text>
        <dbReference type="Rhea" id="RHEA:79395"/>
        <dbReference type="ChEBI" id="CHEBI:229957"/>
    </reaction>
</comment>
<feature type="transmembrane region" description="Helical" evidence="25">
    <location>
        <begin position="87"/>
        <end position="111"/>
    </location>
</feature>
<keyword evidence="7" id="KW-0458">Lysosome</keyword>